<proteinExistence type="predicted"/>
<dbReference type="EMBL" id="MN739804">
    <property type="protein sequence ID" value="QHT26901.1"/>
    <property type="molecule type" value="Genomic_DNA"/>
</dbReference>
<accession>A0A6C0EE73</accession>
<dbReference type="AlphaFoldDB" id="A0A6C0EE73"/>
<sequence length="36" mass="4303">MELVKKINNIKVKHLKLTYDPINDTLIYDRFLLDGQ</sequence>
<organism evidence="1">
    <name type="scientific">viral metagenome</name>
    <dbReference type="NCBI Taxonomy" id="1070528"/>
    <lineage>
        <taxon>unclassified sequences</taxon>
        <taxon>metagenomes</taxon>
        <taxon>organismal metagenomes</taxon>
    </lineage>
</organism>
<reference evidence="1" key="1">
    <citation type="journal article" date="2020" name="Nature">
        <title>Giant virus diversity and host interactions through global metagenomics.</title>
        <authorList>
            <person name="Schulz F."/>
            <person name="Roux S."/>
            <person name="Paez-Espino D."/>
            <person name="Jungbluth S."/>
            <person name="Walsh D.A."/>
            <person name="Denef V.J."/>
            <person name="McMahon K.D."/>
            <person name="Konstantinidis K.T."/>
            <person name="Eloe-Fadrosh E.A."/>
            <person name="Kyrpides N.C."/>
            <person name="Woyke T."/>
        </authorList>
    </citation>
    <scope>NUCLEOTIDE SEQUENCE</scope>
    <source>
        <strain evidence="1">GVMAG-M-3300023179-2</strain>
    </source>
</reference>
<evidence type="ECO:0000313" key="1">
    <source>
        <dbReference type="EMBL" id="QHT26901.1"/>
    </source>
</evidence>
<name>A0A6C0EE73_9ZZZZ</name>
<protein>
    <submittedName>
        <fullName evidence="1">Uncharacterized protein</fullName>
    </submittedName>
</protein>